<organism evidence="4 5">
    <name type="scientific">Ammoniphilus resinae</name>
    <dbReference type="NCBI Taxonomy" id="861532"/>
    <lineage>
        <taxon>Bacteria</taxon>
        <taxon>Bacillati</taxon>
        <taxon>Bacillota</taxon>
        <taxon>Bacilli</taxon>
        <taxon>Bacillales</taxon>
        <taxon>Paenibacillaceae</taxon>
        <taxon>Aneurinibacillus group</taxon>
        <taxon>Ammoniphilus</taxon>
    </lineage>
</organism>
<accession>A0ABS4GSU7</accession>
<name>A0ABS4GSU7_9BACL</name>
<proteinExistence type="inferred from homology"/>
<dbReference type="PANTHER" id="PTHR43713">
    <property type="entry name" value="GLUTAMATE-1-SEMIALDEHYDE 2,1-AMINOMUTASE"/>
    <property type="match status" value="1"/>
</dbReference>
<dbReference type="EMBL" id="JAGGKT010000010">
    <property type="protein sequence ID" value="MBP1933326.1"/>
    <property type="molecule type" value="Genomic_DNA"/>
</dbReference>
<evidence type="ECO:0000256" key="2">
    <source>
        <dbReference type="ARBA" id="ARBA00022898"/>
    </source>
</evidence>
<dbReference type="Proteomes" id="UP001519343">
    <property type="component" value="Unassembled WGS sequence"/>
</dbReference>
<dbReference type="InterPro" id="IPR015424">
    <property type="entry name" value="PyrdxlP-dep_Trfase"/>
</dbReference>
<evidence type="ECO:0000313" key="5">
    <source>
        <dbReference type="Proteomes" id="UP001519343"/>
    </source>
</evidence>
<dbReference type="InterPro" id="IPR015422">
    <property type="entry name" value="PyrdxlP-dep_Trfase_small"/>
</dbReference>
<dbReference type="EC" id="5.4.3.8" evidence="4"/>
<evidence type="ECO:0000256" key="1">
    <source>
        <dbReference type="ARBA" id="ARBA00001933"/>
    </source>
</evidence>
<keyword evidence="4" id="KW-0413">Isomerase</keyword>
<dbReference type="InterPro" id="IPR049704">
    <property type="entry name" value="Aminotrans_3_PPA_site"/>
</dbReference>
<evidence type="ECO:0000313" key="4">
    <source>
        <dbReference type="EMBL" id="MBP1933326.1"/>
    </source>
</evidence>
<comment type="similarity">
    <text evidence="3">Belongs to the class-III pyridoxal-phosphate-dependent aminotransferase family.</text>
</comment>
<reference evidence="4 5" key="1">
    <citation type="submission" date="2021-03" db="EMBL/GenBank/DDBJ databases">
        <title>Genomic Encyclopedia of Type Strains, Phase IV (KMG-IV): sequencing the most valuable type-strain genomes for metagenomic binning, comparative biology and taxonomic classification.</title>
        <authorList>
            <person name="Goeker M."/>
        </authorList>
    </citation>
    <scope>NUCLEOTIDE SEQUENCE [LARGE SCALE GENOMIC DNA]</scope>
    <source>
        <strain evidence="4 5">DSM 24738</strain>
    </source>
</reference>
<dbReference type="SUPFAM" id="SSF53383">
    <property type="entry name" value="PLP-dependent transferases"/>
    <property type="match status" value="1"/>
</dbReference>
<evidence type="ECO:0000256" key="3">
    <source>
        <dbReference type="RuleBase" id="RU003560"/>
    </source>
</evidence>
<dbReference type="PANTHER" id="PTHR43713:SF3">
    <property type="entry name" value="GLUTAMATE-1-SEMIALDEHYDE 2,1-AMINOMUTASE 1, CHLOROPLASTIC-RELATED"/>
    <property type="match status" value="1"/>
</dbReference>
<dbReference type="InterPro" id="IPR005814">
    <property type="entry name" value="Aminotrans_3"/>
</dbReference>
<keyword evidence="5" id="KW-1185">Reference proteome</keyword>
<dbReference type="RefSeq" id="WP_209811334.1">
    <property type="nucleotide sequence ID" value="NZ_JAGGKT010000010.1"/>
</dbReference>
<protein>
    <submittedName>
        <fullName evidence="4">Glutamate-1-semialdehyde 2,1-aminomutase</fullName>
        <ecNumber evidence="4">5.4.3.8</ecNumber>
    </submittedName>
</protein>
<comment type="caution">
    <text evidence="4">The sequence shown here is derived from an EMBL/GenBank/DDBJ whole genome shotgun (WGS) entry which is preliminary data.</text>
</comment>
<dbReference type="InterPro" id="IPR015421">
    <property type="entry name" value="PyrdxlP-dep_Trfase_major"/>
</dbReference>
<comment type="cofactor">
    <cofactor evidence="1">
        <name>pyridoxal 5'-phosphate</name>
        <dbReference type="ChEBI" id="CHEBI:597326"/>
    </cofactor>
</comment>
<dbReference type="GO" id="GO:0042286">
    <property type="term" value="F:glutamate-1-semialdehyde 2,1-aminomutase activity"/>
    <property type="evidence" value="ECO:0007669"/>
    <property type="project" value="UniProtKB-EC"/>
</dbReference>
<dbReference type="Gene3D" id="3.90.1150.10">
    <property type="entry name" value="Aspartate Aminotransferase, domain 1"/>
    <property type="match status" value="1"/>
</dbReference>
<keyword evidence="2 3" id="KW-0663">Pyridoxal phosphate</keyword>
<dbReference type="PROSITE" id="PS00600">
    <property type="entry name" value="AA_TRANSFER_CLASS_3"/>
    <property type="match status" value="1"/>
</dbReference>
<dbReference type="Pfam" id="PF00202">
    <property type="entry name" value="Aminotran_3"/>
    <property type="match status" value="1"/>
</dbReference>
<dbReference type="Gene3D" id="3.40.640.10">
    <property type="entry name" value="Type I PLP-dependent aspartate aminotransferase-like (Major domain)"/>
    <property type="match status" value="1"/>
</dbReference>
<dbReference type="CDD" id="cd00610">
    <property type="entry name" value="OAT_like"/>
    <property type="match status" value="1"/>
</dbReference>
<gene>
    <name evidence="4" type="ORF">J2Z37_003339</name>
</gene>
<dbReference type="NCBIfam" id="NF000818">
    <property type="entry name" value="PRK00062.1"/>
    <property type="match status" value="1"/>
</dbReference>
<sequence length="435" mass="47761">MRTFNESVSKIEESKKYLAGGVSSFLRGAMKPIPLFVKTASGSHVIDADGNDYIDYLLAYGPLILGHADPELTEKTYQAMKSGNAYGLQHDGEILLSKRLTEVLPCADKVTFSGSGTEAVMLALRLARAYTNRQKVIRFHGHYHGWSDAIFTSFPSPDLVKENSDQADRVLPGTSGQSESSLQDIILLPWNDPEALKQALDMYGEQIAAIITEPVMCNSGCILPKPGYLEQMREWTQELGIVLIFDEVITGFRLGIGGAHGRFNIKPDLVTMGKAVAGGVPLSVVAGKEEIMDLVATGRVNHLGTMNGNTMVTAAGLATIDILSKNNNAVFEKMERLTQNLVSGLRDVMLKNGVRGVINQIGPVFHMMFIQEDEVRDFATFQKRDAAKYSLFAEKMLDEGILVRPTGLWYVSAVHSDEDIQRTIEGADRVLQSME</sequence>